<evidence type="ECO:0000313" key="2">
    <source>
        <dbReference type="EMBL" id="CAD9702255.1"/>
    </source>
</evidence>
<feature type="region of interest" description="Disordered" evidence="1">
    <location>
        <begin position="177"/>
        <end position="214"/>
    </location>
</feature>
<feature type="compositionally biased region" description="Basic and acidic residues" evidence="1">
    <location>
        <begin position="120"/>
        <end position="140"/>
    </location>
</feature>
<reference evidence="2" key="1">
    <citation type="submission" date="2021-01" db="EMBL/GenBank/DDBJ databases">
        <authorList>
            <person name="Corre E."/>
            <person name="Pelletier E."/>
            <person name="Niang G."/>
            <person name="Scheremetjew M."/>
            <person name="Finn R."/>
            <person name="Kale V."/>
            <person name="Holt S."/>
            <person name="Cochrane G."/>
            <person name="Meng A."/>
            <person name="Brown T."/>
            <person name="Cohen L."/>
        </authorList>
    </citation>
    <scope>NUCLEOTIDE SEQUENCE</scope>
    <source>
        <strain evidence="2">CCMP1452</strain>
    </source>
</reference>
<protein>
    <submittedName>
        <fullName evidence="2">Uncharacterized protein</fullName>
    </submittedName>
</protein>
<evidence type="ECO:0000256" key="1">
    <source>
        <dbReference type="SAM" id="MobiDB-lite"/>
    </source>
</evidence>
<name>A0A7S2WRS0_9STRA</name>
<sequence length="442" mass="50100">MTGPPPAMGFAALPPRISNLFDNPDRKASPVPAKATSCMTSKDILTVVHASLRPLYAMMHYVNNPQQGGTVSHHADFYHLQFTKQQQQHSIARTNTSHNGIILPHSYPSPPSTNNNSKNSNDKKEQEQQEQREQIALREQKFVVTTEKRAMDWSKNQQTLGQMVKTNVYRPRALLSVPTVVRKPSDDDNSNNNNNNNIHDTDDNSQPQPPPSARTNLWKARLLTDRGYNAMLELIELRTIFAAPTNNKQDDDQRREHYLPQVQRHIDTLHKTFGMHRPPNNNNNTNNNSMLVNSSVLALTLSVPKGRTLLARLLHLAILPHDSAALMLPTLCQTVFHDYHHNKTNHNNNNNNNNIMNHPYARLLQAIVGLVRTVHPSVQRDELISSLDNIQADPNFIQTIANSRPHMELLHAILTRCQQICPPHDMEWKQKEQAILAKLSAT</sequence>
<dbReference type="PANTHER" id="PTHR36911:SF3">
    <property type="entry name" value="GATA ZINC FINGER DOMAIN-CONTAINING PROTEIN 4-RELATED"/>
    <property type="match status" value="1"/>
</dbReference>
<dbReference type="EMBL" id="HBHI01030584">
    <property type="protein sequence ID" value="CAD9702255.1"/>
    <property type="molecule type" value="Transcribed_RNA"/>
</dbReference>
<feature type="region of interest" description="Disordered" evidence="1">
    <location>
        <begin position="98"/>
        <end position="140"/>
    </location>
</feature>
<dbReference type="AlphaFoldDB" id="A0A7S2WRS0"/>
<accession>A0A7S2WRS0</accession>
<gene>
    <name evidence="2" type="ORF">EANT1437_LOCUS15743</name>
</gene>
<dbReference type="PANTHER" id="PTHR36911">
    <property type="entry name" value="LIM ZINC-BINDING DOMAIN-CONTAINING PROTEIN-RELATED"/>
    <property type="match status" value="1"/>
</dbReference>
<proteinExistence type="predicted"/>
<organism evidence="2">
    <name type="scientific">Eucampia antarctica</name>
    <dbReference type="NCBI Taxonomy" id="49252"/>
    <lineage>
        <taxon>Eukaryota</taxon>
        <taxon>Sar</taxon>
        <taxon>Stramenopiles</taxon>
        <taxon>Ochrophyta</taxon>
        <taxon>Bacillariophyta</taxon>
        <taxon>Mediophyceae</taxon>
        <taxon>Biddulphiophycidae</taxon>
        <taxon>Hemiaulales</taxon>
        <taxon>Hemiaulaceae</taxon>
        <taxon>Eucampia</taxon>
    </lineage>
</organism>